<sequence>MSFVSIKFKHPSRGTNAAIFFPDLIICTLTTFLIAELGCFASTPLKLVSDKVDHHFQMSLLNRHHFTYAFAKTMAVACGAVFPISAFQYPGLARLLLAESARRLIFRCLNSLPPQYNPSIWGDFFIILKAKYFKYFY</sequence>
<accession>A0ABQ7I1L1</accession>
<feature type="transmembrane region" description="Helical" evidence="1">
    <location>
        <begin position="65"/>
        <end position="87"/>
    </location>
</feature>
<evidence type="ECO:0000256" key="1">
    <source>
        <dbReference type="SAM" id="Phobius"/>
    </source>
</evidence>
<keyword evidence="1" id="KW-1133">Transmembrane helix</keyword>
<name>A0ABQ7I1L1_9MICR</name>
<feature type="transmembrane region" description="Helical" evidence="1">
    <location>
        <begin position="20"/>
        <end position="45"/>
    </location>
</feature>
<evidence type="ECO:0000313" key="2">
    <source>
        <dbReference type="EMBL" id="KAF7684377.1"/>
    </source>
</evidence>
<proteinExistence type="predicted"/>
<reference evidence="2 3" key="1">
    <citation type="submission" date="2019-01" db="EMBL/GenBank/DDBJ databases">
        <title>Genomes sequencing and comparative genomics of infectious freshwater microsporidia, Cucumispora dikerogammari and Thelohania contejeani.</title>
        <authorList>
            <person name="Cormier A."/>
            <person name="Giraud I."/>
            <person name="Wattier R."/>
            <person name="Teixeira M."/>
            <person name="Grandjean F."/>
            <person name="Rigaud T."/>
            <person name="Cordaux R."/>
        </authorList>
    </citation>
    <scope>NUCLEOTIDE SEQUENCE [LARGE SCALE GENOMIC DNA]</scope>
    <source>
        <strain evidence="2">T1</strain>
        <tissue evidence="2">Spores</tissue>
    </source>
</reference>
<comment type="caution">
    <text evidence="2">The sequence shown here is derived from an EMBL/GenBank/DDBJ whole genome shotgun (WGS) entry which is preliminary data.</text>
</comment>
<evidence type="ECO:0000313" key="3">
    <source>
        <dbReference type="Proteomes" id="UP001516464"/>
    </source>
</evidence>
<keyword evidence="1" id="KW-0812">Transmembrane</keyword>
<dbReference type="EMBL" id="SBIQ01000016">
    <property type="protein sequence ID" value="KAF7684377.1"/>
    <property type="molecule type" value="Genomic_DNA"/>
</dbReference>
<organism evidence="2 3">
    <name type="scientific">Astathelohania contejeani</name>
    <dbReference type="NCBI Taxonomy" id="164912"/>
    <lineage>
        <taxon>Eukaryota</taxon>
        <taxon>Fungi</taxon>
        <taxon>Fungi incertae sedis</taxon>
        <taxon>Microsporidia</taxon>
        <taxon>Astathelohaniidae</taxon>
        <taxon>Astathelohania</taxon>
    </lineage>
</organism>
<keyword evidence="1" id="KW-0472">Membrane</keyword>
<protein>
    <submittedName>
        <fullName evidence="2">Uncharacterized protein</fullName>
    </submittedName>
</protein>
<keyword evidence="3" id="KW-1185">Reference proteome</keyword>
<dbReference type="Proteomes" id="UP001516464">
    <property type="component" value="Unassembled WGS sequence"/>
</dbReference>
<gene>
    <name evidence="2" type="ORF">TCON_0422</name>
</gene>